<dbReference type="AlphaFoldDB" id="A0A7K1SVF2"/>
<dbReference type="PANTHER" id="PTHR43065:SF46">
    <property type="entry name" value="C4-DICARBOXYLATE TRANSPORT SENSOR PROTEIN DCTB"/>
    <property type="match status" value="1"/>
</dbReference>
<keyword evidence="4" id="KW-0597">Phosphoprotein</keyword>
<feature type="transmembrane region" description="Helical" evidence="10">
    <location>
        <begin position="424"/>
        <end position="444"/>
    </location>
</feature>
<evidence type="ECO:0000256" key="9">
    <source>
        <dbReference type="ARBA" id="ARBA00023012"/>
    </source>
</evidence>
<feature type="transmembrane region" description="Helical" evidence="10">
    <location>
        <begin position="215"/>
        <end position="237"/>
    </location>
</feature>
<comment type="catalytic activity">
    <reaction evidence="1">
        <text>ATP + protein L-histidine = ADP + protein N-phospho-L-histidine.</text>
        <dbReference type="EC" id="2.7.13.3"/>
    </reaction>
</comment>
<dbReference type="GO" id="GO:0016020">
    <property type="term" value="C:membrane"/>
    <property type="evidence" value="ECO:0007669"/>
    <property type="project" value="UniProtKB-SubCell"/>
</dbReference>
<dbReference type="Gene3D" id="1.10.287.130">
    <property type="match status" value="1"/>
</dbReference>
<sequence length="1215" mass="140089">MSYNPGNILAGSALTLQKNLNDREAFVEGFLKDPVKFNSLKNIGQDEKEALQLIDQISKSKKIYFCTYKNDQLNFWSSIRIVPNSSSAYKTGTSFIHEKNGYYQVVKKTEGNFSVLFFIPVKAAYRFQNQYLSNGFSQQLLENNYITFAQPQEKQSFVIKSLHQLPLFSVKLQPGRPSSYLAATEVVLWVLSISILFVLVYNLCTYIADKGYSKLAVLLAALFVLICIGINFFFVWLKNPIGKKLFHPLQLTHINASLFSMWDLALIIFFITWLAVFIFSNRNRLVKPVISTVKSYSLLLLMVLLLLALSVGFSNLFYELIIDSKVQFDIDNLLSLTTYNLLGAIMLCLAYLIFYLIAETCISISAQLNIRDKAKLICFLSVIVLITAWHIFHYHYFTWFYLLLAAIIIWRAYNVFYEHADIPATAFIVLLGLSSLIATIKLSHIQHTLEHNNRLQLVQKLVTTTDSNAEYIFQQVENNIRQDPALVRYFSKSDKNEVYLKNHLRKLYFADYLSKYDFKMYAYDMHQHNISGQQDYDLDVFQNLVLLGSLKVQGTQFFYRKTDAFGTRQYFALIPLVSNHELQGTLVVDLKSKSLENDNSFPPLLADQNVKQQDDFKNYSYAFYSDNRLLNQNGKFEYNLVNTEFKGKLKSYTELETTNPGFSHLIYQPNERKLVVVSIENKDFADTLSVFIFFFVMFLIFTLLVIAVYWFWSKIKSLNFNHFLWSLRVAANSLLYKTRIQISMVASVVFTLLIIGIVTFLTFQSQDRKQQDDLNHDKIKRIAADYEGQMMDSNIKNQEELELKFNAFAETYSVDLMLYDTSGVPLLYTQPKLYDYGLVGRRMNATAFIKMKRLQKSELLNDEEIGKFKFKSAYIPIYNAENEVVNFLQLPYFSNEAEYKARVGYFVNSMLNAYALVLVAIGLFAVFIAQKITSPLNLIQQGLTNTMYGRKTEPINWKRNDEIGSLIKEYNKMIASLELSANKLAKSERENAWREMAKQIAHEIKNPLTPLKLGLQLLQKSWKDKDPKFDQKFQKFSYSFVEQIESLSRIATEFSDFAKLPDIKPEVVNIFDIISRAANVFNQSDNMRIDYTPSKELYLIRVDKDQLLRCFNNLLKNAIEAMPPDRTGIITITYQLTKEHILVDIKDNGNGIPENIRENIFQPNFTTKSSGTGLGLAFIKNAIENTGGKIWFDTEIGIGTTFHLLFPSAFMPTVV</sequence>
<feature type="transmembrane region" description="Helical" evidence="10">
    <location>
        <begin position="338"/>
        <end position="362"/>
    </location>
</feature>
<feature type="transmembrane region" description="Helical" evidence="10">
    <location>
        <begin position="257"/>
        <end position="278"/>
    </location>
</feature>
<dbReference type="Pfam" id="PF00512">
    <property type="entry name" value="HisKA"/>
    <property type="match status" value="1"/>
</dbReference>
<name>A0A7K1SVF2_9SPHI</name>
<evidence type="ECO:0000256" key="10">
    <source>
        <dbReference type="SAM" id="Phobius"/>
    </source>
</evidence>
<keyword evidence="6" id="KW-0547">Nucleotide-binding</keyword>
<dbReference type="RefSeq" id="WP_157565568.1">
    <property type="nucleotide sequence ID" value="NZ_WPIK01000005.1"/>
</dbReference>
<dbReference type="PROSITE" id="PS50885">
    <property type="entry name" value="HAMP"/>
    <property type="match status" value="1"/>
</dbReference>
<feature type="transmembrane region" description="Helical" evidence="10">
    <location>
        <begin position="374"/>
        <end position="392"/>
    </location>
</feature>
<evidence type="ECO:0000256" key="8">
    <source>
        <dbReference type="ARBA" id="ARBA00022840"/>
    </source>
</evidence>
<dbReference type="InterPro" id="IPR005467">
    <property type="entry name" value="His_kinase_dom"/>
</dbReference>
<keyword evidence="10" id="KW-0812">Transmembrane</keyword>
<evidence type="ECO:0000259" key="11">
    <source>
        <dbReference type="PROSITE" id="PS50109"/>
    </source>
</evidence>
<dbReference type="InterPro" id="IPR036097">
    <property type="entry name" value="HisK_dim/P_sf"/>
</dbReference>
<dbReference type="EC" id="2.7.13.3" evidence="3"/>
<accession>A0A7K1SVF2</accession>
<feature type="transmembrane region" description="Helical" evidence="10">
    <location>
        <begin position="911"/>
        <end position="929"/>
    </location>
</feature>
<dbReference type="Gene3D" id="6.10.340.10">
    <property type="match status" value="1"/>
</dbReference>
<keyword evidence="10" id="KW-1133">Transmembrane helix</keyword>
<evidence type="ECO:0000256" key="3">
    <source>
        <dbReference type="ARBA" id="ARBA00012438"/>
    </source>
</evidence>
<dbReference type="InterPro" id="IPR003660">
    <property type="entry name" value="HAMP_dom"/>
</dbReference>
<feature type="transmembrane region" description="Helical" evidence="10">
    <location>
        <begin position="186"/>
        <end position="208"/>
    </location>
</feature>
<evidence type="ECO:0000256" key="1">
    <source>
        <dbReference type="ARBA" id="ARBA00000085"/>
    </source>
</evidence>
<dbReference type="InterPro" id="IPR004358">
    <property type="entry name" value="Sig_transdc_His_kin-like_C"/>
</dbReference>
<dbReference type="Proteomes" id="UP000462014">
    <property type="component" value="Unassembled WGS sequence"/>
</dbReference>
<evidence type="ECO:0000256" key="5">
    <source>
        <dbReference type="ARBA" id="ARBA00022679"/>
    </source>
</evidence>
<dbReference type="Gene3D" id="3.30.565.10">
    <property type="entry name" value="Histidine kinase-like ATPase, C-terminal domain"/>
    <property type="match status" value="1"/>
</dbReference>
<feature type="transmembrane region" description="Helical" evidence="10">
    <location>
        <begin position="688"/>
        <end position="711"/>
    </location>
</feature>
<dbReference type="SMART" id="SM00388">
    <property type="entry name" value="HisKA"/>
    <property type="match status" value="1"/>
</dbReference>
<dbReference type="SMART" id="SM00387">
    <property type="entry name" value="HATPase_c"/>
    <property type="match status" value="1"/>
</dbReference>
<feature type="transmembrane region" description="Helical" evidence="10">
    <location>
        <begin position="298"/>
        <end position="318"/>
    </location>
</feature>
<keyword evidence="5" id="KW-0808">Transferase</keyword>
<reference evidence="13 14" key="1">
    <citation type="submission" date="2019-12" db="EMBL/GenBank/DDBJ databases">
        <title>Mucilaginibacter sp. HMF7410 genome sequencing and assembly.</title>
        <authorList>
            <person name="Kang H."/>
            <person name="Cha I."/>
            <person name="Kim H."/>
            <person name="Joh K."/>
        </authorList>
    </citation>
    <scope>NUCLEOTIDE SEQUENCE [LARGE SCALE GENOMIC DNA]</scope>
    <source>
        <strain evidence="13 14">HMF7410</strain>
    </source>
</reference>
<keyword evidence="10" id="KW-0472">Membrane</keyword>
<dbReference type="PRINTS" id="PR00344">
    <property type="entry name" value="BCTRLSENSOR"/>
</dbReference>
<dbReference type="GO" id="GO:0000155">
    <property type="term" value="F:phosphorelay sensor kinase activity"/>
    <property type="evidence" value="ECO:0007669"/>
    <property type="project" value="InterPro"/>
</dbReference>
<dbReference type="PANTHER" id="PTHR43065">
    <property type="entry name" value="SENSOR HISTIDINE KINASE"/>
    <property type="match status" value="1"/>
</dbReference>
<dbReference type="PROSITE" id="PS50109">
    <property type="entry name" value="HIS_KIN"/>
    <property type="match status" value="1"/>
</dbReference>
<dbReference type="Pfam" id="PF02518">
    <property type="entry name" value="HATPase_c"/>
    <property type="match status" value="1"/>
</dbReference>
<dbReference type="EMBL" id="WPIK01000005">
    <property type="protein sequence ID" value="MVN21329.1"/>
    <property type="molecule type" value="Genomic_DNA"/>
</dbReference>
<dbReference type="SUPFAM" id="SSF55874">
    <property type="entry name" value="ATPase domain of HSP90 chaperone/DNA topoisomerase II/histidine kinase"/>
    <property type="match status" value="1"/>
</dbReference>
<dbReference type="InterPro" id="IPR003594">
    <property type="entry name" value="HATPase_dom"/>
</dbReference>
<evidence type="ECO:0000259" key="12">
    <source>
        <dbReference type="PROSITE" id="PS50885"/>
    </source>
</evidence>
<dbReference type="GO" id="GO:0005524">
    <property type="term" value="F:ATP binding"/>
    <property type="evidence" value="ECO:0007669"/>
    <property type="project" value="UniProtKB-KW"/>
</dbReference>
<proteinExistence type="predicted"/>
<keyword evidence="8" id="KW-0067">ATP-binding</keyword>
<comment type="subcellular location">
    <subcellularLocation>
        <location evidence="2">Membrane</location>
    </subcellularLocation>
</comment>
<dbReference type="CDD" id="cd00075">
    <property type="entry name" value="HATPase"/>
    <property type="match status" value="1"/>
</dbReference>
<feature type="domain" description="HAMP" evidence="12">
    <location>
        <begin position="930"/>
        <end position="982"/>
    </location>
</feature>
<keyword evidence="7" id="KW-0418">Kinase</keyword>
<protein>
    <recommendedName>
        <fullName evidence="3">histidine kinase</fullName>
        <ecNumber evidence="3">2.7.13.3</ecNumber>
    </recommendedName>
</protein>
<gene>
    <name evidence="13" type="ORF">GO621_07245</name>
</gene>
<organism evidence="13 14">
    <name type="scientific">Mucilaginibacter arboris</name>
    <dbReference type="NCBI Taxonomy" id="2682090"/>
    <lineage>
        <taxon>Bacteria</taxon>
        <taxon>Pseudomonadati</taxon>
        <taxon>Bacteroidota</taxon>
        <taxon>Sphingobacteriia</taxon>
        <taxon>Sphingobacteriales</taxon>
        <taxon>Sphingobacteriaceae</taxon>
        <taxon>Mucilaginibacter</taxon>
    </lineage>
</organism>
<feature type="transmembrane region" description="Helical" evidence="10">
    <location>
        <begin position="742"/>
        <end position="763"/>
    </location>
</feature>
<dbReference type="SUPFAM" id="SSF47384">
    <property type="entry name" value="Homodimeric domain of signal transducing histidine kinase"/>
    <property type="match status" value="1"/>
</dbReference>
<evidence type="ECO:0000256" key="4">
    <source>
        <dbReference type="ARBA" id="ARBA00022553"/>
    </source>
</evidence>
<dbReference type="InterPro" id="IPR003661">
    <property type="entry name" value="HisK_dim/P_dom"/>
</dbReference>
<keyword evidence="14" id="KW-1185">Reference proteome</keyword>
<evidence type="ECO:0000313" key="13">
    <source>
        <dbReference type="EMBL" id="MVN21329.1"/>
    </source>
</evidence>
<evidence type="ECO:0000256" key="2">
    <source>
        <dbReference type="ARBA" id="ARBA00004370"/>
    </source>
</evidence>
<dbReference type="InterPro" id="IPR036890">
    <property type="entry name" value="HATPase_C_sf"/>
</dbReference>
<evidence type="ECO:0000313" key="14">
    <source>
        <dbReference type="Proteomes" id="UP000462014"/>
    </source>
</evidence>
<feature type="domain" description="Histidine kinase" evidence="11">
    <location>
        <begin position="999"/>
        <end position="1210"/>
    </location>
</feature>
<evidence type="ECO:0000256" key="7">
    <source>
        <dbReference type="ARBA" id="ARBA00022777"/>
    </source>
</evidence>
<comment type="caution">
    <text evidence="13">The sequence shown here is derived from an EMBL/GenBank/DDBJ whole genome shotgun (WGS) entry which is preliminary data.</text>
</comment>
<evidence type="ECO:0000256" key="6">
    <source>
        <dbReference type="ARBA" id="ARBA00022741"/>
    </source>
</evidence>
<keyword evidence="9" id="KW-0902">Two-component regulatory system</keyword>